<feature type="transmembrane region" description="Helical" evidence="6">
    <location>
        <begin position="85"/>
        <end position="110"/>
    </location>
</feature>
<dbReference type="InterPro" id="IPR002293">
    <property type="entry name" value="AA/rel_permease1"/>
</dbReference>
<gene>
    <name evidence="7" type="ORF">I6G59_16440</name>
</gene>
<dbReference type="Gene3D" id="1.20.1740.10">
    <property type="entry name" value="Amino acid/polyamine transporter I"/>
    <property type="match status" value="1"/>
</dbReference>
<evidence type="ECO:0000256" key="2">
    <source>
        <dbReference type="ARBA" id="ARBA00022475"/>
    </source>
</evidence>
<feature type="transmembrane region" description="Helical" evidence="6">
    <location>
        <begin position="371"/>
        <end position="388"/>
    </location>
</feature>
<evidence type="ECO:0000256" key="1">
    <source>
        <dbReference type="ARBA" id="ARBA00004651"/>
    </source>
</evidence>
<dbReference type="PIRSF" id="PIRSF006060">
    <property type="entry name" value="AA_transporter"/>
    <property type="match status" value="1"/>
</dbReference>
<sequence length="429" mass="44152">MGRLTALHETIAARGTGIAAGLASVVGAGLIAVPAAVYHETGSAALLTWAVAALICVPMIMLFRDTVLAARDASDPLRDTIRAGLGPRVAAMVPLMFGMVVTVGLPAGAVMAARNLSAITDIGLPEVGVAAAILGFAALVTVRGRSLGNTVERIGTAVLVLALIGVVVWSLSHPSRSPEIVPDAPSLALVPAGVLVAFWAFIGFENLTFLARELPDPRRDFAPVAMTALVLLLMLVIALTLATMVQSAVVDPVTGVVDAVRSTPFGRLAAAALAIAAVLGMTLNAVAWVRGVAYVLDSAGREYALPSLLTSRSPVPRRAVVLLCGGFTVSCTVLALRPDLVVDMLAGASGVFVIIYLLCILAYIRTAGLRVWSAANLALVPLFTWTLIASGSRAILPVAVLTAAAAVVWLRSRGRAADADRSAPASSVR</sequence>
<feature type="transmembrane region" description="Helical" evidence="6">
    <location>
        <begin position="224"/>
        <end position="245"/>
    </location>
</feature>
<dbReference type="EMBL" id="CP065682">
    <property type="protein sequence ID" value="QPS33497.1"/>
    <property type="molecule type" value="Genomic_DNA"/>
</dbReference>
<dbReference type="PANTHER" id="PTHR42770:SF7">
    <property type="entry name" value="MEMBRANE PROTEIN"/>
    <property type="match status" value="1"/>
</dbReference>
<evidence type="ECO:0000313" key="8">
    <source>
        <dbReference type="Proteomes" id="UP000594979"/>
    </source>
</evidence>
<dbReference type="RefSeq" id="WP_197931921.1">
    <property type="nucleotide sequence ID" value="NZ_CP065682.1"/>
</dbReference>
<accession>A0A7T2TGJ7</accession>
<feature type="transmembrane region" description="Helical" evidence="6">
    <location>
        <begin position="122"/>
        <end position="142"/>
    </location>
</feature>
<dbReference type="KEGG" id="bcau:I6G59_16440"/>
<feature type="transmembrane region" description="Helical" evidence="6">
    <location>
        <begin position="184"/>
        <end position="204"/>
    </location>
</feature>
<dbReference type="GO" id="GO:0005886">
    <property type="term" value="C:plasma membrane"/>
    <property type="evidence" value="ECO:0007669"/>
    <property type="project" value="UniProtKB-SubCell"/>
</dbReference>
<dbReference type="Pfam" id="PF13520">
    <property type="entry name" value="AA_permease_2"/>
    <property type="match status" value="1"/>
</dbReference>
<evidence type="ECO:0000256" key="5">
    <source>
        <dbReference type="ARBA" id="ARBA00023136"/>
    </source>
</evidence>
<dbReference type="PANTHER" id="PTHR42770">
    <property type="entry name" value="AMINO ACID TRANSPORTER-RELATED"/>
    <property type="match status" value="1"/>
</dbReference>
<keyword evidence="5 6" id="KW-0472">Membrane</keyword>
<evidence type="ECO:0000256" key="3">
    <source>
        <dbReference type="ARBA" id="ARBA00022692"/>
    </source>
</evidence>
<dbReference type="Proteomes" id="UP000594979">
    <property type="component" value="Chromosome"/>
</dbReference>
<keyword evidence="2" id="KW-1003">Cell membrane</keyword>
<dbReference type="GO" id="GO:0022857">
    <property type="term" value="F:transmembrane transporter activity"/>
    <property type="evidence" value="ECO:0007669"/>
    <property type="project" value="InterPro"/>
</dbReference>
<feature type="transmembrane region" description="Helical" evidence="6">
    <location>
        <begin position="344"/>
        <end position="364"/>
    </location>
</feature>
<keyword evidence="4 6" id="KW-1133">Transmembrane helix</keyword>
<evidence type="ECO:0000256" key="6">
    <source>
        <dbReference type="SAM" id="Phobius"/>
    </source>
</evidence>
<name>A0A7T2TGJ7_9MICO</name>
<comment type="subcellular location">
    <subcellularLocation>
        <location evidence="1">Cell membrane</location>
        <topology evidence="1">Multi-pass membrane protein</topology>
    </subcellularLocation>
</comment>
<organism evidence="7 8">
    <name type="scientific">Brevibacterium casei</name>
    <dbReference type="NCBI Taxonomy" id="33889"/>
    <lineage>
        <taxon>Bacteria</taxon>
        <taxon>Bacillati</taxon>
        <taxon>Actinomycetota</taxon>
        <taxon>Actinomycetes</taxon>
        <taxon>Micrococcales</taxon>
        <taxon>Brevibacteriaceae</taxon>
        <taxon>Brevibacterium</taxon>
    </lineage>
</organism>
<feature type="transmembrane region" description="Helical" evidence="6">
    <location>
        <begin position="265"/>
        <end position="289"/>
    </location>
</feature>
<protein>
    <submittedName>
        <fullName evidence="7">Amino acid permease</fullName>
    </submittedName>
</protein>
<feature type="transmembrane region" description="Helical" evidence="6">
    <location>
        <begin position="44"/>
        <end position="64"/>
    </location>
</feature>
<dbReference type="AlphaFoldDB" id="A0A7T2TGJ7"/>
<proteinExistence type="predicted"/>
<feature type="transmembrane region" description="Helical" evidence="6">
    <location>
        <begin position="12"/>
        <end position="38"/>
    </location>
</feature>
<reference evidence="7 8" key="1">
    <citation type="submission" date="2020-12" db="EMBL/GenBank/DDBJ databases">
        <title>FDA dAtabase for Regulatory Grade micrObial Sequences (FDA-ARGOS): Supporting development and validation of Infectious Disease Dx tests.</title>
        <authorList>
            <person name="Sproer C."/>
            <person name="Gronow S."/>
            <person name="Severitt S."/>
            <person name="Schroder I."/>
            <person name="Tallon L."/>
            <person name="Sadzewicz L."/>
            <person name="Zhao X."/>
            <person name="Boylan J."/>
            <person name="Ott S."/>
            <person name="Bowen H."/>
            <person name="Vavikolanu K."/>
            <person name="Mehta A."/>
            <person name="Aluvathingal J."/>
            <person name="Nadendla S."/>
            <person name="Lowell S."/>
            <person name="Myers T."/>
            <person name="Yan Y."/>
            <person name="Sichtig H."/>
        </authorList>
    </citation>
    <scope>NUCLEOTIDE SEQUENCE [LARGE SCALE GENOMIC DNA]</scope>
    <source>
        <strain evidence="7 8">FDAARGOS_902</strain>
    </source>
</reference>
<evidence type="ECO:0000256" key="4">
    <source>
        <dbReference type="ARBA" id="ARBA00022989"/>
    </source>
</evidence>
<evidence type="ECO:0000313" key="7">
    <source>
        <dbReference type="EMBL" id="QPS33497.1"/>
    </source>
</evidence>
<feature type="transmembrane region" description="Helical" evidence="6">
    <location>
        <begin position="154"/>
        <end position="172"/>
    </location>
</feature>
<feature type="transmembrane region" description="Helical" evidence="6">
    <location>
        <begin position="319"/>
        <end position="338"/>
    </location>
</feature>
<dbReference type="InterPro" id="IPR050367">
    <property type="entry name" value="APC_superfamily"/>
</dbReference>
<keyword evidence="3 6" id="KW-0812">Transmembrane</keyword>
<feature type="transmembrane region" description="Helical" evidence="6">
    <location>
        <begin position="394"/>
        <end position="412"/>
    </location>
</feature>